<dbReference type="SUPFAM" id="SSF53271">
    <property type="entry name" value="PRTase-like"/>
    <property type="match status" value="1"/>
</dbReference>
<dbReference type="InterPro" id="IPR029057">
    <property type="entry name" value="PRTase-like"/>
</dbReference>
<keyword evidence="1" id="KW-0328">Glycosyltransferase</keyword>
<keyword evidence="1" id="KW-0808">Transferase</keyword>
<comment type="caution">
    <text evidence="1">The sequence shown here is derived from an EMBL/GenBank/DDBJ whole genome shotgun (WGS) entry which is preliminary data.</text>
</comment>
<accession>A0A0V8QGA5</accession>
<dbReference type="STRING" id="290052.ASU35_08700"/>
<organism evidence="1 2">
    <name type="scientific">Acetivibrio ethanolgignens</name>
    <dbReference type="NCBI Taxonomy" id="290052"/>
    <lineage>
        <taxon>Bacteria</taxon>
        <taxon>Bacillati</taxon>
        <taxon>Bacillota</taxon>
        <taxon>Clostridia</taxon>
        <taxon>Eubacteriales</taxon>
        <taxon>Oscillospiraceae</taxon>
        <taxon>Acetivibrio</taxon>
    </lineage>
</organism>
<reference evidence="1 2" key="1">
    <citation type="submission" date="2015-11" db="EMBL/GenBank/DDBJ databases">
        <title>Butyribacter intestini gen. nov., sp. nov., a butyric acid-producing bacterium of the family Lachnospiraceae isolated from the human faeces.</title>
        <authorList>
            <person name="Zou Y."/>
            <person name="Xue W."/>
            <person name="Luo G."/>
            <person name="Lv M."/>
        </authorList>
    </citation>
    <scope>NUCLEOTIDE SEQUENCE [LARGE SCALE GENOMIC DNA]</scope>
    <source>
        <strain evidence="1 2">ACET-33324</strain>
    </source>
</reference>
<proteinExistence type="predicted"/>
<dbReference type="Proteomes" id="UP000054874">
    <property type="component" value="Unassembled WGS sequence"/>
</dbReference>
<evidence type="ECO:0000313" key="2">
    <source>
        <dbReference type="Proteomes" id="UP000054874"/>
    </source>
</evidence>
<sequence length="216" mass="23959">MAHLEDSTIKIQSKSSPSVTLKVIPGHFATNHSHINYYIDMTTLKTRQSEAAAVAKNFVGDYIHNTIVDTIVCMDGCEVIGAYLADELSRAGIHSMNTHQTIYIVSPEYNSNGQMIFRDNNQSMITNKNILLLLASATTGKTIRRSLECINYYRGRVQGISAIFSAVNSINGLPVHSIFQSSDVPNYTTYPYNDCPFCKASQKLDALVNSYGYSRI</sequence>
<dbReference type="RefSeq" id="WP_058352292.1">
    <property type="nucleotide sequence ID" value="NZ_CABMMD010000124.1"/>
</dbReference>
<keyword evidence="2" id="KW-1185">Reference proteome</keyword>
<dbReference type="OrthoDB" id="9778142at2"/>
<dbReference type="EMBL" id="LNAM01000124">
    <property type="protein sequence ID" value="KSV59484.1"/>
    <property type="molecule type" value="Genomic_DNA"/>
</dbReference>
<evidence type="ECO:0000313" key="1">
    <source>
        <dbReference type="EMBL" id="KSV59484.1"/>
    </source>
</evidence>
<dbReference type="AlphaFoldDB" id="A0A0V8QGA5"/>
<protein>
    <submittedName>
        <fullName evidence="1">Orotate phosphoribosyltransferase</fullName>
    </submittedName>
</protein>
<name>A0A0V8QGA5_9FIRM</name>
<dbReference type="GO" id="GO:0016757">
    <property type="term" value="F:glycosyltransferase activity"/>
    <property type="evidence" value="ECO:0007669"/>
    <property type="project" value="UniProtKB-KW"/>
</dbReference>
<dbReference type="Gene3D" id="3.40.50.2020">
    <property type="match status" value="1"/>
</dbReference>
<gene>
    <name evidence="1" type="ORF">ASU35_08700</name>
</gene>